<organism evidence="1 2">
    <name type="scientific">Tulasnella calospora MUT 4182</name>
    <dbReference type="NCBI Taxonomy" id="1051891"/>
    <lineage>
        <taxon>Eukaryota</taxon>
        <taxon>Fungi</taxon>
        <taxon>Dikarya</taxon>
        <taxon>Basidiomycota</taxon>
        <taxon>Agaricomycotina</taxon>
        <taxon>Agaricomycetes</taxon>
        <taxon>Cantharellales</taxon>
        <taxon>Tulasnellaceae</taxon>
        <taxon>Tulasnella</taxon>
    </lineage>
</organism>
<gene>
    <name evidence="1" type="ORF">M407DRAFT_17593</name>
</gene>
<proteinExistence type="predicted"/>
<dbReference type="OrthoDB" id="10390993at2759"/>
<evidence type="ECO:0000313" key="2">
    <source>
        <dbReference type="Proteomes" id="UP000054248"/>
    </source>
</evidence>
<dbReference type="EMBL" id="KN822947">
    <property type="protein sequence ID" value="KIO33632.1"/>
    <property type="molecule type" value="Genomic_DNA"/>
</dbReference>
<dbReference type="HOGENOM" id="CLU_1316264_0_0_1"/>
<name>A0A0C3MIX4_9AGAM</name>
<evidence type="ECO:0000313" key="1">
    <source>
        <dbReference type="EMBL" id="KIO33632.1"/>
    </source>
</evidence>
<accession>A0A0C3MIX4</accession>
<protein>
    <submittedName>
        <fullName evidence="1">Uncharacterized protein</fullName>
    </submittedName>
</protein>
<keyword evidence="2" id="KW-1185">Reference proteome</keyword>
<dbReference type="AlphaFoldDB" id="A0A0C3MIX4"/>
<dbReference type="Proteomes" id="UP000054248">
    <property type="component" value="Unassembled WGS sequence"/>
</dbReference>
<reference evidence="2" key="2">
    <citation type="submission" date="2015-01" db="EMBL/GenBank/DDBJ databases">
        <title>Evolutionary Origins and Diversification of the Mycorrhizal Mutualists.</title>
        <authorList>
            <consortium name="DOE Joint Genome Institute"/>
            <consortium name="Mycorrhizal Genomics Consortium"/>
            <person name="Kohler A."/>
            <person name="Kuo A."/>
            <person name="Nagy L.G."/>
            <person name="Floudas D."/>
            <person name="Copeland A."/>
            <person name="Barry K.W."/>
            <person name="Cichocki N."/>
            <person name="Veneault-Fourrey C."/>
            <person name="LaButti K."/>
            <person name="Lindquist E.A."/>
            <person name="Lipzen A."/>
            <person name="Lundell T."/>
            <person name="Morin E."/>
            <person name="Murat C."/>
            <person name="Riley R."/>
            <person name="Ohm R."/>
            <person name="Sun H."/>
            <person name="Tunlid A."/>
            <person name="Henrissat B."/>
            <person name="Grigoriev I.V."/>
            <person name="Hibbett D.S."/>
            <person name="Martin F."/>
        </authorList>
    </citation>
    <scope>NUCLEOTIDE SEQUENCE [LARGE SCALE GENOMIC DNA]</scope>
    <source>
        <strain evidence="2">MUT 4182</strain>
    </source>
</reference>
<sequence>MSAGAPVHDLSELVSKLFGYICERINRLDQTFSVGLRFDSGWYGDMVLECPPTNPVIFLRFSWWDRKLSIEQGLRHIADELEPAFRGTRELRFSGQESARGRWSLPKIPRLFTERLPYISRLAVPSAPWALEYLANPEPRHGWVSPHLQHLRLLGGEWQPKLVELLKNRRDEPDVKIIETIVLENVHVNPSNLEILTELVGEVVVETLR</sequence>
<reference evidence="1 2" key="1">
    <citation type="submission" date="2014-04" db="EMBL/GenBank/DDBJ databases">
        <authorList>
            <consortium name="DOE Joint Genome Institute"/>
            <person name="Kuo A."/>
            <person name="Girlanda M."/>
            <person name="Perotto S."/>
            <person name="Kohler A."/>
            <person name="Nagy L.G."/>
            <person name="Floudas D."/>
            <person name="Copeland A."/>
            <person name="Barry K.W."/>
            <person name="Cichocki N."/>
            <person name="Veneault-Fourrey C."/>
            <person name="LaButti K."/>
            <person name="Lindquist E.A."/>
            <person name="Lipzen A."/>
            <person name="Lundell T."/>
            <person name="Morin E."/>
            <person name="Murat C."/>
            <person name="Sun H."/>
            <person name="Tunlid A."/>
            <person name="Henrissat B."/>
            <person name="Grigoriev I.V."/>
            <person name="Hibbett D.S."/>
            <person name="Martin F."/>
            <person name="Nordberg H.P."/>
            <person name="Cantor M.N."/>
            <person name="Hua S.X."/>
        </authorList>
    </citation>
    <scope>NUCLEOTIDE SEQUENCE [LARGE SCALE GENOMIC DNA]</scope>
    <source>
        <strain evidence="1 2">MUT 4182</strain>
    </source>
</reference>